<proteinExistence type="predicted"/>
<evidence type="ECO:0000313" key="1">
    <source>
        <dbReference type="EMBL" id="QZH66162.1"/>
    </source>
</evidence>
<dbReference type="Proteomes" id="UP000825598">
    <property type="component" value="Chromosome"/>
</dbReference>
<accession>A0ACD1FGG4</accession>
<gene>
    <name evidence="1" type="ORF">K6L26_00010</name>
</gene>
<evidence type="ECO:0000313" key="2">
    <source>
        <dbReference type="Proteomes" id="UP000825598"/>
    </source>
</evidence>
<reference evidence="1" key="1">
    <citation type="submission" date="2021-07" db="EMBL/GenBank/DDBJ databases">
        <title>Complete Genome Sequences of Mycobacterium farcinogenes Isolated from Clinical Specimens from Patients in Thailand.</title>
        <authorList>
            <person name="Sodsai P."/>
        </authorList>
    </citation>
    <scope>NUCLEOTIDE SEQUENCE</scope>
    <source>
        <strain evidence="1">BKK/CU-MFGFA-001</strain>
    </source>
</reference>
<keyword evidence="2" id="KW-1185">Reference proteome</keyword>
<name>A0ACD1FGG4_MYCFR</name>
<dbReference type="EMBL" id="CP081673">
    <property type="protein sequence ID" value="QZH66162.1"/>
    <property type="molecule type" value="Genomic_DNA"/>
</dbReference>
<organism evidence="1 2">
    <name type="scientific">Mycolicibacterium farcinogenes</name>
    <name type="common">Mycobacterium farcinogenes</name>
    <dbReference type="NCBI Taxonomy" id="1802"/>
    <lineage>
        <taxon>Bacteria</taxon>
        <taxon>Bacillati</taxon>
        <taxon>Actinomycetota</taxon>
        <taxon>Actinomycetes</taxon>
        <taxon>Mycobacteriales</taxon>
        <taxon>Mycobacteriaceae</taxon>
        <taxon>Mycolicibacterium</taxon>
    </lineage>
</organism>
<protein>
    <submittedName>
        <fullName evidence="1">Site-specific integrase</fullName>
    </submittedName>
</protein>
<sequence>MRPPAPQRELTPSTPTLASPPVDGHGGYADDLLRRFPPRGVPTETSIGTASVDAILQWMRTTRIRNSAPAISTNGAEGMLRWLSEHAGDTWQQRWTSSGIEHHAEAWLDEPLTWLRRHGHRQNARELNAGFMALTAAEVLFPSMAFFLSRPRDPALTKIMAAHRDPDGYATIETSSDSDQWTSAAGRLARWQIAVLLAAKGGTVSDITVGDCVQLRQIEVARETCGARRYQFYTLLRAAGQFPADAPVTLRRITAYTGQRTPEQLIDRYQLQNQPIRNLLVDYLTERQPALDYTTLEAMSRRLGSNFWKDLELHNPGIDSLKLDPQTAAAWKERLRNKTTRTRQADGTMTEAVAPRRSYIPILHQVRAFYLDLAQWATEDPARWAQWAVPSPISATEVLLKKTFAQRKARIDQRTRDLRPYLSTIVDNAAKRAQDARTRLQAALTTTDDTFTVAGETFTRAVLTSSRGSRRQFTTVIDAAGRKRQLLEEENRAFWGWAAVEFLRHTGVRIEEMLETSHHSITQYQLPTTGEIIPLLHIAPSKTDQERLLVVSPELADVLATIVTRVRGDGHAIPLVSFYDENERSWEAPAPLLFQWTTAGHRQALSTGTIRIAIREAFEASDLKDADGQPLYFRPHDFRRIFTTDAILNGMPPHIAQLLLGHKDINTTMGYKAIYPEEAINGHRAFIARRRTLRPGEEYRTPTDAEWDEFLGHFERRKLALGDCGRAYGTSCQHEHSCIRCPVLRIDPAQRARLETIRDNLAARVAEAENAGWLGEADGLRTSLAAAEDKLAQLDRRARQRATIFLDTPSVPEITARRAANPTTPVSSSAVHSTQ</sequence>